<feature type="region of interest" description="Disordered" evidence="1">
    <location>
        <begin position="73"/>
        <end position="113"/>
    </location>
</feature>
<dbReference type="EMBL" id="KN822006">
    <property type="protein sequence ID" value="KIM69410.1"/>
    <property type="molecule type" value="Genomic_DNA"/>
</dbReference>
<accession>A0A0C3E9I5</accession>
<keyword evidence="3" id="KW-1185">Reference proteome</keyword>
<evidence type="ECO:0000256" key="1">
    <source>
        <dbReference type="SAM" id="MobiDB-lite"/>
    </source>
</evidence>
<dbReference type="InParanoid" id="A0A0C3E9I5"/>
<protein>
    <submittedName>
        <fullName evidence="2">Uncharacterized protein</fullName>
    </submittedName>
</protein>
<organism evidence="2 3">
    <name type="scientific">Scleroderma citrinum Foug A</name>
    <dbReference type="NCBI Taxonomy" id="1036808"/>
    <lineage>
        <taxon>Eukaryota</taxon>
        <taxon>Fungi</taxon>
        <taxon>Dikarya</taxon>
        <taxon>Basidiomycota</taxon>
        <taxon>Agaricomycotina</taxon>
        <taxon>Agaricomycetes</taxon>
        <taxon>Agaricomycetidae</taxon>
        <taxon>Boletales</taxon>
        <taxon>Sclerodermatineae</taxon>
        <taxon>Sclerodermataceae</taxon>
        <taxon>Scleroderma</taxon>
    </lineage>
</organism>
<gene>
    <name evidence="2" type="ORF">SCLCIDRAFT_700511</name>
</gene>
<sequence>MRPQGTVPLWRPNNTRRFQPPGSGVFTDHLIRSRDSLGVGISPDAQGETVNQYHDRSLVQLLIGSTTCNEGAEMNPYIPSRFRPNPRKAAGDHRYLSAGTPRKTQASTSTIVSPTGVSSCGPCNVSCNVIIHPNRSNQHMIGSKTAP</sequence>
<proteinExistence type="predicted"/>
<feature type="region of interest" description="Disordered" evidence="1">
    <location>
        <begin position="1"/>
        <end position="24"/>
    </location>
</feature>
<dbReference type="HOGENOM" id="CLU_1769212_0_0_1"/>
<evidence type="ECO:0000313" key="2">
    <source>
        <dbReference type="EMBL" id="KIM69410.1"/>
    </source>
</evidence>
<evidence type="ECO:0000313" key="3">
    <source>
        <dbReference type="Proteomes" id="UP000053989"/>
    </source>
</evidence>
<dbReference type="AlphaFoldDB" id="A0A0C3E9I5"/>
<reference evidence="3" key="2">
    <citation type="submission" date="2015-01" db="EMBL/GenBank/DDBJ databases">
        <title>Evolutionary Origins and Diversification of the Mycorrhizal Mutualists.</title>
        <authorList>
            <consortium name="DOE Joint Genome Institute"/>
            <consortium name="Mycorrhizal Genomics Consortium"/>
            <person name="Kohler A."/>
            <person name="Kuo A."/>
            <person name="Nagy L.G."/>
            <person name="Floudas D."/>
            <person name="Copeland A."/>
            <person name="Barry K.W."/>
            <person name="Cichocki N."/>
            <person name="Veneault-Fourrey C."/>
            <person name="LaButti K."/>
            <person name="Lindquist E.A."/>
            <person name="Lipzen A."/>
            <person name="Lundell T."/>
            <person name="Morin E."/>
            <person name="Murat C."/>
            <person name="Riley R."/>
            <person name="Ohm R."/>
            <person name="Sun H."/>
            <person name="Tunlid A."/>
            <person name="Henrissat B."/>
            <person name="Grigoriev I.V."/>
            <person name="Hibbett D.S."/>
            <person name="Martin F."/>
        </authorList>
    </citation>
    <scope>NUCLEOTIDE SEQUENCE [LARGE SCALE GENOMIC DNA]</scope>
    <source>
        <strain evidence="3">Foug A</strain>
    </source>
</reference>
<dbReference type="Proteomes" id="UP000053989">
    <property type="component" value="Unassembled WGS sequence"/>
</dbReference>
<feature type="compositionally biased region" description="Polar residues" evidence="1">
    <location>
        <begin position="102"/>
        <end position="113"/>
    </location>
</feature>
<reference evidence="2 3" key="1">
    <citation type="submission" date="2014-04" db="EMBL/GenBank/DDBJ databases">
        <authorList>
            <consortium name="DOE Joint Genome Institute"/>
            <person name="Kuo A."/>
            <person name="Kohler A."/>
            <person name="Nagy L.G."/>
            <person name="Floudas D."/>
            <person name="Copeland A."/>
            <person name="Barry K.W."/>
            <person name="Cichocki N."/>
            <person name="Veneault-Fourrey C."/>
            <person name="LaButti K."/>
            <person name="Lindquist E.A."/>
            <person name="Lipzen A."/>
            <person name="Lundell T."/>
            <person name="Morin E."/>
            <person name="Murat C."/>
            <person name="Sun H."/>
            <person name="Tunlid A."/>
            <person name="Henrissat B."/>
            <person name="Grigoriev I.V."/>
            <person name="Hibbett D.S."/>
            <person name="Martin F."/>
            <person name="Nordberg H.P."/>
            <person name="Cantor M.N."/>
            <person name="Hua S.X."/>
        </authorList>
    </citation>
    <scope>NUCLEOTIDE SEQUENCE [LARGE SCALE GENOMIC DNA]</scope>
    <source>
        <strain evidence="2 3">Foug A</strain>
    </source>
</reference>
<name>A0A0C3E9I5_9AGAM</name>